<dbReference type="Proteomes" id="UP001212602">
    <property type="component" value="Unassembled WGS sequence"/>
</dbReference>
<evidence type="ECO:0000313" key="4">
    <source>
        <dbReference type="Proteomes" id="UP001212602"/>
    </source>
</evidence>
<feature type="transmembrane region" description="Helical" evidence="1">
    <location>
        <begin position="61"/>
        <end position="80"/>
    </location>
</feature>
<accession>A0AAE3T0Q4</accession>
<dbReference type="PANTHER" id="PTHR22911">
    <property type="entry name" value="ACYL-MALONYL CONDENSING ENZYME-RELATED"/>
    <property type="match status" value="1"/>
</dbReference>
<dbReference type="AlphaFoldDB" id="A0AAE3T0Q4"/>
<feature type="domain" description="EamA" evidence="2">
    <location>
        <begin position="3"/>
        <end position="130"/>
    </location>
</feature>
<keyword evidence="1" id="KW-0812">Transmembrane</keyword>
<dbReference type="RefSeq" id="WP_271429571.1">
    <property type="nucleotide sequence ID" value="NZ_JAQIPB010000009.1"/>
</dbReference>
<keyword evidence="4" id="KW-1185">Reference proteome</keyword>
<dbReference type="PANTHER" id="PTHR22911:SF137">
    <property type="entry name" value="SOLUTE CARRIER FAMILY 35 MEMBER G2-RELATED"/>
    <property type="match status" value="1"/>
</dbReference>
<gene>
    <name evidence="3" type="ORF">PGB34_18455</name>
</gene>
<name>A0AAE3T0Q4_9BURK</name>
<dbReference type="Pfam" id="PF00892">
    <property type="entry name" value="EamA"/>
    <property type="match status" value="1"/>
</dbReference>
<dbReference type="SUPFAM" id="SSF103481">
    <property type="entry name" value="Multidrug resistance efflux transporter EmrE"/>
    <property type="match status" value="1"/>
</dbReference>
<feature type="transmembrane region" description="Helical" evidence="1">
    <location>
        <begin position="267"/>
        <end position="284"/>
    </location>
</feature>
<dbReference type="InterPro" id="IPR037185">
    <property type="entry name" value="EmrE-like"/>
</dbReference>
<feature type="transmembrane region" description="Helical" evidence="1">
    <location>
        <begin position="31"/>
        <end position="49"/>
    </location>
</feature>
<proteinExistence type="predicted"/>
<dbReference type="EMBL" id="JAQIPB010000009">
    <property type="protein sequence ID" value="MDA7418354.1"/>
    <property type="molecule type" value="Genomic_DNA"/>
</dbReference>
<feature type="transmembrane region" description="Helical" evidence="1">
    <location>
        <begin position="115"/>
        <end position="134"/>
    </location>
</feature>
<feature type="transmembrane region" description="Helical" evidence="1">
    <location>
        <begin position="146"/>
        <end position="162"/>
    </location>
</feature>
<organism evidence="3 4">
    <name type="scientific">Xenophilus arseniciresistens</name>
    <dbReference type="NCBI Taxonomy" id="1283306"/>
    <lineage>
        <taxon>Bacteria</taxon>
        <taxon>Pseudomonadati</taxon>
        <taxon>Pseudomonadota</taxon>
        <taxon>Betaproteobacteria</taxon>
        <taxon>Burkholderiales</taxon>
        <taxon>Comamonadaceae</taxon>
        <taxon>Xenophilus</taxon>
    </lineage>
</organism>
<protein>
    <submittedName>
        <fullName evidence="3">DMT family transporter</fullName>
    </submittedName>
</protein>
<evidence type="ECO:0000256" key="1">
    <source>
        <dbReference type="SAM" id="Phobius"/>
    </source>
</evidence>
<reference evidence="3" key="1">
    <citation type="submission" date="2023-01" db="EMBL/GenBank/DDBJ databases">
        <title>Xenophilus mangrovi sp. nov., isolated from soil of Mangrove nature reserve.</title>
        <authorList>
            <person name="Xu S."/>
            <person name="Liu Z."/>
            <person name="Xu Y."/>
        </authorList>
    </citation>
    <scope>NUCLEOTIDE SEQUENCE</scope>
    <source>
        <strain evidence="3">YW8</strain>
    </source>
</reference>
<evidence type="ECO:0000259" key="2">
    <source>
        <dbReference type="Pfam" id="PF00892"/>
    </source>
</evidence>
<feature type="transmembrane region" description="Helical" evidence="1">
    <location>
        <begin position="210"/>
        <end position="228"/>
    </location>
</feature>
<dbReference type="GO" id="GO:0016020">
    <property type="term" value="C:membrane"/>
    <property type="evidence" value="ECO:0007669"/>
    <property type="project" value="InterPro"/>
</dbReference>
<keyword evidence="1" id="KW-1133">Transmembrane helix</keyword>
<feature type="transmembrane region" description="Helical" evidence="1">
    <location>
        <begin position="86"/>
        <end position="108"/>
    </location>
</feature>
<dbReference type="InterPro" id="IPR000620">
    <property type="entry name" value="EamA_dom"/>
</dbReference>
<evidence type="ECO:0000313" key="3">
    <source>
        <dbReference type="EMBL" id="MDA7418354.1"/>
    </source>
</evidence>
<comment type="caution">
    <text evidence="3">The sequence shown here is derived from an EMBL/GenBank/DDBJ whole genome shotgun (WGS) entry which is preliminary data.</text>
</comment>
<keyword evidence="1" id="KW-0472">Membrane</keyword>
<feature type="transmembrane region" description="Helical" evidence="1">
    <location>
        <begin position="240"/>
        <end position="261"/>
    </location>
</feature>
<sequence length="298" mass="31240">MPVLAILFNAFVWGLSWVPFRQVGALGWHPLWTTAIVYLCIIAVVLVLRRGTLRGALGEPRLWWLGLAAGLTNAGFNWGVTQGDVLRVVLLFYLMPLWMVLLAWALLGERPTRAALARMALALAGVALVLKTPGSEWPLPASLPDWLGLGAGFGFALTNVFLRRAAHAPGEWRAMAMFVGCAGVSLGAALLLGGLAGPLPPPALTATLDWLPWVAMLAIGFAVANVALQYGAVRLAAGTVSVLLLSEVLFATVSSVAAGAAQLTPRVAAGGLLLMAAALWAAIARPPAPRDHEPLSAT</sequence>
<feature type="transmembrane region" description="Helical" evidence="1">
    <location>
        <begin position="174"/>
        <end position="198"/>
    </location>
</feature>